<dbReference type="PATRIC" id="fig|294.194.peg.4448"/>
<protein>
    <submittedName>
        <fullName evidence="2">Uncharacterized protein</fullName>
    </submittedName>
</protein>
<dbReference type="AlphaFoldDB" id="A0A120G6X4"/>
<evidence type="ECO:0000313" key="3">
    <source>
        <dbReference type="Proteomes" id="UP000061348"/>
    </source>
</evidence>
<comment type="caution">
    <text evidence="2">The sequence shown here is derived from an EMBL/GenBank/DDBJ whole genome shotgun (WGS) entry which is preliminary data.</text>
</comment>
<organism evidence="2 3">
    <name type="scientific">Pseudomonas fluorescens</name>
    <dbReference type="NCBI Taxonomy" id="294"/>
    <lineage>
        <taxon>Bacteria</taxon>
        <taxon>Pseudomonadati</taxon>
        <taxon>Pseudomonadota</taxon>
        <taxon>Gammaproteobacteria</taxon>
        <taxon>Pseudomonadales</taxon>
        <taxon>Pseudomonadaceae</taxon>
        <taxon>Pseudomonas</taxon>
    </lineage>
</organism>
<evidence type="ECO:0000256" key="1">
    <source>
        <dbReference type="SAM" id="MobiDB-lite"/>
    </source>
</evidence>
<dbReference type="Proteomes" id="UP000061348">
    <property type="component" value="Unassembled WGS sequence"/>
</dbReference>
<dbReference type="EMBL" id="LCYA01000096">
    <property type="protein sequence ID" value="KWV86319.1"/>
    <property type="molecule type" value="Genomic_DNA"/>
</dbReference>
<evidence type="ECO:0000313" key="2">
    <source>
        <dbReference type="EMBL" id="KWV86319.1"/>
    </source>
</evidence>
<accession>A0A120G6X4</accession>
<feature type="region of interest" description="Disordered" evidence="1">
    <location>
        <begin position="29"/>
        <end position="55"/>
    </location>
</feature>
<feature type="compositionally biased region" description="Gly residues" evidence="1">
    <location>
        <begin position="46"/>
        <end position="55"/>
    </location>
</feature>
<sequence length="55" mass="6015">MLAKNVNDNASILANRGVIAFFASKLAPTEVGPFSEPKNRQKKARWGGGLDMQRL</sequence>
<reference evidence="2 3" key="1">
    <citation type="submission" date="2015-05" db="EMBL/GenBank/DDBJ databases">
        <title>A genomic and transcriptomic approach to investigate the blue pigment phenotype in Pseudomonas fluorescens.</title>
        <authorList>
            <person name="Andreani N.A."/>
            <person name="Cardazzo B."/>
        </authorList>
    </citation>
    <scope>NUCLEOTIDE SEQUENCE [LARGE SCALE GENOMIC DNA]</scope>
    <source>
        <strain evidence="2 3">Ps_22</strain>
    </source>
</reference>
<gene>
    <name evidence="2" type="ORF">PFLmoz3_04011</name>
</gene>
<proteinExistence type="predicted"/>
<dbReference type="RefSeq" id="WP_155290854.1">
    <property type="nucleotide sequence ID" value="NZ_JRXU01000018.1"/>
</dbReference>
<name>A0A120G6X4_PSEFL</name>